<gene>
    <name evidence="2" type="ORF">P7K49_030710</name>
</gene>
<evidence type="ECO:0000256" key="1">
    <source>
        <dbReference type="SAM" id="MobiDB-lite"/>
    </source>
</evidence>
<organism evidence="2 3">
    <name type="scientific">Saguinus oedipus</name>
    <name type="common">Cotton-top tamarin</name>
    <name type="synonym">Oedipomidas oedipus</name>
    <dbReference type="NCBI Taxonomy" id="9490"/>
    <lineage>
        <taxon>Eukaryota</taxon>
        <taxon>Metazoa</taxon>
        <taxon>Chordata</taxon>
        <taxon>Craniata</taxon>
        <taxon>Vertebrata</taxon>
        <taxon>Euteleostomi</taxon>
        <taxon>Mammalia</taxon>
        <taxon>Eutheria</taxon>
        <taxon>Euarchontoglires</taxon>
        <taxon>Primates</taxon>
        <taxon>Haplorrhini</taxon>
        <taxon>Platyrrhini</taxon>
        <taxon>Cebidae</taxon>
        <taxon>Callitrichinae</taxon>
        <taxon>Saguinus</taxon>
    </lineage>
</organism>
<dbReference type="EMBL" id="JASSZA010000016">
    <property type="protein sequence ID" value="KAK2091426.1"/>
    <property type="molecule type" value="Genomic_DNA"/>
</dbReference>
<feature type="non-terminal residue" evidence="2">
    <location>
        <position position="1"/>
    </location>
</feature>
<accession>A0ABQ9U2Z0</accession>
<protein>
    <submittedName>
        <fullName evidence="2">Uncharacterized protein</fullName>
    </submittedName>
</protein>
<comment type="caution">
    <text evidence="2">The sequence shown here is derived from an EMBL/GenBank/DDBJ whole genome shotgun (WGS) entry which is preliminary data.</text>
</comment>
<sequence>TQGAQCSQAPRWVSCRALPTPAGPTPGAYLSSGAATHQTPRPDHHGLPCL</sequence>
<name>A0ABQ9U2Z0_SAGOE</name>
<evidence type="ECO:0000313" key="2">
    <source>
        <dbReference type="EMBL" id="KAK2091426.1"/>
    </source>
</evidence>
<keyword evidence="3" id="KW-1185">Reference proteome</keyword>
<evidence type="ECO:0000313" key="3">
    <source>
        <dbReference type="Proteomes" id="UP001266305"/>
    </source>
</evidence>
<proteinExistence type="predicted"/>
<feature type="compositionally biased region" description="Basic and acidic residues" evidence="1">
    <location>
        <begin position="40"/>
        <end position="50"/>
    </location>
</feature>
<dbReference type="Proteomes" id="UP001266305">
    <property type="component" value="Unassembled WGS sequence"/>
</dbReference>
<reference evidence="2 3" key="1">
    <citation type="submission" date="2023-05" db="EMBL/GenBank/DDBJ databases">
        <title>B98-5 Cell Line De Novo Hybrid Assembly: An Optical Mapping Approach.</title>
        <authorList>
            <person name="Kananen K."/>
            <person name="Auerbach J.A."/>
            <person name="Kautto E."/>
            <person name="Blachly J.S."/>
        </authorList>
    </citation>
    <scope>NUCLEOTIDE SEQUENCE [LARGE SCALE GENOMIC DNA]</scope>
    <source>
        <strain evidence="2">B95-8</strain>
        <tissue evidence="2">Cell line</tissue>
    </source>
</reference>
<feature type="region of interest" description="Disordered" evidence="1">
    <location>
        <begin position="17"/>
        <end position="50"/>
    </location>
</feature>